<reference evidence="2 3" key="1">
    <citation type="submission" date="2019-03" db="EMBL/GenBank/DDBJ databases">
        <title>The genome sequence of a newly discovered highly antifungal drug resistant Aspergillus species, Aspergillus tanneri NIH 1004.</title>
        <authorList>
            <person name="Mounaud S."/>
            <person name="Singh I."/>
            <person name="Joardar V."/>
            <person name="Pakala S."/>
            <person name="Pakala S."/>
            <person name="Venepally P."/>
            <person name="Hoover J."/>
            <person name="Nierman W."/>
            <person name="Chung J."/>
            <person name="Losada L."/>
        </authorList>
    </citation>
    <scope>NUCLEOTIDE SEQUENCE [LARGE SCALE GENOMIC DNA]</scope>
    <source>
        <strain evidence="2 3">NIH1004</strain>
    </source>
</reference>
<accession>A0A4V3UPA2</accession>
<dbReference type="InterPro" id="IPR052897">
    <property type="entry name" value="Sec-Metab_Biosynth_Hydrolase"/>
</dbReference>
<dbReference type="EMBL" id="SOSA01000217">
    <property type="protein sequence ID" value="THC94274.1"/>
    <property type="molecule type" value="Genomic_DNA"/>
</dbReference>
<gene>
    <name evidence="2" type="ORF">EYZ11_006247</name>
</gene>
<dbReference type="Pfam" id="PF12697">
    <property type="entry name" value="Abhydrolase_6"/>
    <property type="match status" value="1"/>
</dbReference>
<comment type="caution">
    <text evidence="2">The sequence shown here is derived from an EMBL/GenBank/DDBJ whole genome shotgun (WGS) entry which is preliminary data.</text>
</comment>
<evidence type="ECO:0000313" key="3">
    <source>
        <dbReference type="Proteomes" id="UP000308092"/>
    </source>
</evidence>
<dbReference type="VEuPathDB" id="FungiDB:EYZ11_006247"/>
<dbReference type="Proteomes" id="UP000308092">
    <property type="component" value="Unassembled WGS sequence"/>
</dbReference>
<organism evidence="2 3">
    <name type="scientific">Aspergillus tanneri</name>
    <dbReference type="NCBI Taxonomy" id="1220188"/>
    <lineage>
        <taxon>Eukaryota</taxon>
        <taxon>Fungi</taxon>
        <taxon>Dikarya</taxon>
        <taxon>Ascomycota</taxon>
        <taxon>Pezizomycotina</taxon>
        <taxon>Eurotiomycetes</taxon>
        <taxon>Eurotiomycetidae</taxon>
        <taxon>Eurotiales</taxon>
        <taxon>Aspergillaceae</taxon>
        <taxon>Aspergillus</taxon>
        <taxon>Aspergillus subgen. Circumdati</taxon>
    </lineage>
</organism>
<evidence type="ECO:0000313" key="2">
    <source>
        <dbReference type="EMBL" id="THC94274.1"/>
    </source>
</evidence>
<proteinExistence type="predicted"/>
<protein>
    <recommendedName>
        <fullName evidence="1">AB hydrolase-1 domain-containing protein</fullName>
    </recommendedName>
</protein>
<name>A0A4V3UPA2_9EURO</name>
<keyword evidence="3" id="KW-1185">Reference proteome</keyword>
<sequence>MTTKPIIVFVHGPWHTPPLYAPFRAALHDLGFEVHIPTLMTMNGVRPPNADLYTDSTLIREYVSSLVDAGREVMVLMHSEGEFMIDVVREHDHMFMIPPAFDFADDDTVVDRDPKTRLIGHGMESDQEKAYLEGLKRWNGKGMYQELHQVAWREIPVSYVVYTLDMAVPKEYQMYMIALMEANGREVEVLEMETSHCGMIRMPMETADIINEIAERQLARA</sequence>
<dbReference type="STRING" id="1220188.A0A4V3UPA2"/>
<dbReference type="SUPFAM" id="SSF53474">
    <property type="entry name" value="alpha/beta-Hydrolases"/>
    <property type="match status" value="1"/>
</dbReference>
<dbReference type="AlphaFoldDB" id="A0A4V3UPA2"/>
<feature type="domain" description="AB hydrolase-1" evidence="1">
    <location>
        <begin position="7"/>
        <end position="208"/>
    </location>
</feature>
<evidence type="ECO:0000259" key="1">
    <source>
        <dbReference type="Pfam" id="PF12697"/>
    </source>
</evidence>
<dbReference type="PANTHER" id="PTHR37017">
    <property type="entry name" value="AB HYDROLASE-1 DOMAIN-CONTAINING PROTEIN-RELATED"/>
    <property type="match status" value="1"/>
</dbReference>
<dbReference type="InterPro" id="IPR000073">
    <property type="entry name" value="AB_hydrolase_1"/>
</dbReference>
<dbReference type="InterPro" id="IPR029058">
    <property type="entry name" value="AB_hydrolase_fold"/>
</dbReference>
<dbReference type="PANTHER" id="PTHR37017:SF10">
    <property type="entry name" value="AB HYDROLASE-1 DOMAIN-CONTAINING PROTEIN"/>
    <property type="match status" value="1"/>
</dbReference>
<dbReference type="Gene3D" id="3.40.50.1820">
    <property type="entry name" value="alpha/beta hydrolase"/>
    <property type="match status" value="2"/>
</dbReference>